<dbReference type="GO" id="GO:0046872">
    <property type="term" value="F:metal ion binding"/>
    <property type="evidence" value="ECO:0007669"/>
    <property type="project" value="UniProtKB-KW"/>
</dbReference>
<evidence type="ECO:0000256" key="3">
    <source>
        <dbReference type="ARBA" id="ARBA00022723"/>
    </source>
</evidence>
<dbReference type="AlphaFoldDB" id="A0A7W3JUC3"/>
<keyword evidence="8" id="KW-1185">Reference proteome</keyword>
<dbReference type="GO" id="GO:0007155">
    <property type="term" value="P:cell adhesion"/>
    <property type="evidence" value="ECO:0007669"/>
    <property type="project" value="InterPro"/>
</dbReference>
<feature type="signal peptide" evidence="6">
    <location>
        <begin position="1"/>
        <end position="29"/>
    </location>
</feature>
<feature type="chain" id="PRO_5030977556" evidence="6">
    <location>
        <begin position="30"/>
        <end position="323"/>
    </location>
</feature>
<keyword evidence="2 5" id="KW-0813">Transport</keyword>
<keyword evidence="4 6" id="KW-0732">Signal</keyword>
<dbReference type="InterPro" id="IPR006127">
    <property type="entry name" value="ZnuA-like"/>
</dbReference>
<evidence type="ECO:0000256" key="4">
    <source>
        <dbReference type="ARBA" id="ARBA00022729"/>
    </source>
</evidence>
<dbReference type="PANTHER" id="PTHR42953">
    <property type="entry name" value="HIGH-AFFINITY ZINC UPTAKE SYSTEM PROTEIN ZNUA-RELATED"/>
    <property type="match status" value="1"/>
</dbReference>
<evidence type="ECO:0000313" key="7">
    <source>
        <dbReference type="EMBL" id="MBA8829423.1"/>
    </source>
</evidence>
<dbReference type="RefSeq" id="WP_182484857.1">
    <property type="nucleotide sequence ID" value="NZ_JACGWU010000004.1"/>
</dbReference>
<evidence type="ECO:0000256" key="6">
    <source>
        <dbReference type="SAM" id="SignalP"/>
    </source>
</evidence>
<evidence type="ECO:0000256" key="1">
    <source>
        <dbReference type="ARBA" id="ARBA00004196"/>
    </source>
</evidence>
<evidence type="ECO:0000313" key="8">
    <source>
        <dbReference type="Proteomes" id="UP000524237"/>
    </source>
</evidence>
<dbReference type="InterPro" id="IPR006128">
    <property type="entry name" value="Lipoprotein_PsaA-like"/>
</dbReference>
<name>A0A7W3JUC3_9MICO</name>
<evidence type="ECO:0000256" key="2">
    <source>
        <dbReference type="ARBA" id="ARBA00022448"/>
    </source>
</evidence>
<dbReference type="PROSITE" id="PS51257">
    <property type="entry name" value="PROKAR_LIPOPROTEIN"/>
    <property type="match status" value="1"/>
</dbReference>
<dbReference type="GO" id="GO:0030313">
    <property type="term" value="C:cell envelope"/>
    <property type="evidence" value="ECO:0007669"/>
    <property type="project" value="UniProtKB-SubCell"/>
</dbReference>
<organism evidence="7 8">
    <name type="scientific">Alpinimonas psychrophila</name>
    <dbReference type="NCBI Taxonomy" id="748908"/>
    <lineage>
        <taxon>Bacteria</taxon>
        <taxon>Bacillati</taxon>
        <taxon>Actinomycetota</taxon>
        <taxon>Actinomycetes</taxon>
        <taxon>Micrococcales</taxon>
        <taxon>Microbacteriaceae</taxon>
        <taxon>Alpinimonas</taxon>
    </lineage>
</organism>
<protein>
    <submittedName>
        <fullName evidence="7">Zinc/manganese transport system substrate-binding protein/manganese/iron transport system substrate-binding protein</fullName>
    </submittedName>
</protein>
<accession>A0A7W3JUC3</accession>
<dbReference type="InterPro" id="IPR050492">
    <property type="entry name" value="Bact_metal-bind_prot9"/>
</dbReference>
<comment type="caution">
    <text evidence="7">The sequence shown here is derived from an EMBL/GenBank/DDBJ whole genome shotgun (WGS) entry which is preliminary data.</text>
</comment>
<dbReference type="InterPro" id="IPR006129">
    <property type="entry name" value="AdhesinB"/>
</dbReference>
<keyword evidence="3" id="KW-0479">Metal-binding</keyword>
<dbReference type="GO" id="GO:0030001">
    <property type="term" value="P:metal ion transport"/>
    <property type="evidence" value="ECO:0007669"/>
    <property type="project" value="InterPro"/>
</dbReference>
<dbReference type="EMBL" id="JACGWU010000004">
    <property type="protein sequence ID" value="MBA8829423.1"/>
    <property type="molecule type" value="Genomic_DNA"/>
</dbReference>
<dbReference type="PRINTS" id="PR00690">
    <property type="entry name" value="ADHESNFAMILY"/>
</dbReference>
<sequence>MTSHKKAISITTALIAAGTVLAFSGCAPATSTTAATDSLAVVATTTQVADFSREVAGTAGTVTGLVQANQSVHGFDPSAKNLLDLGAADVLVTSGVDLESWLDDAIAASGFAGTVIDASTGVTLLPSLEASGAMDPHVWTNPANAVQMVQNIAAGFVAADPAQAIAFEANSAAYVEKLTALNAWATASIDQVPLAERLLVTNHDAFTYFYNAYGITFVGSIIPSLDDNAEPSAAELDTLIAAIQASGAKAVFSEASLSPKLAETIAQEAGVQVYSVENALYSDSLGAAGSPGATYLSATIHNVTVLMDSWGYAVTPLPATLAV</sequence>
<comment type="similarity">
    <text evidence="5">Belongs to the bacterial solute-binding protein 9 family.</text>
</comment>
<dbReference type="SUPFAM" id="SSF53807">
    <property type="entry name" value="Helical backbone' metal receptor"/>
    <property type="match status" value="1"/>
</dbReference>
<evidence type="ECO:0000256" key="5">
    <source>
        <dbReference type="RuleBase" id="RU003512"/>
    </source>
</evidence>
<dbReference type="PANTHER" id="PTHR42953:SF1">
    <property type="entry name" value="METAL-BINDING PROTEIN HI_0362-RELATED"/>
    <property type="match status" value="1"/>
</dbReference>
<dbReference type="Pfam" id="PF01297">
    <property type="entry name" value="ZnuA"/>
    <property type="match status" value="1"/>
</dbReference>
<gene>
    <name evidence="7" type="ORF">FB555_001528</name>
</gene>
<reference evidence="7 8" key="1">
    <citation type="submission" date="2020-07" db="EMBL/GenBank/DDBJ databases">
        <title>Sequencing the genomes of 1000 actinobacteria strains.</title>
        <authorList>
            <person name="Klenk H.-P."/>
        </authorList>
    </citation>
    <scope>NUCLEOTIDE SEQUENCE [LARGE SCALE GENOMIC DNA]</scope>
    <source>
        <strain evidence="7 8">DSM 23737</strain>
    </source>
</reference>
<proteinExistence type="inferred from homology"/>
<dbReference type="PRINTS" id="PR00691">
    <property type="entry name" value="ADHESINB"/>
</dbReference>
<dbReference type="Proteomes" id="UP000524237">
    <property type="component" value="Unassembled WGS sequence"/>
</dbReference>
<dbReference type="Gene3D" id="3.40.50.1980">
    <property type="entry name" value="Nitrogenase molybdenum iron protein domain"/>
    <property type="match status" value="2"/>
</dbReference>
<comment type="subcellular location">
    <subcellularLocation>
        <location evidence="1">Cell envelope</location>
    </subcellularLocation>
</comment>